<protein>
    <submittedName>
        <fullName evidence="6">AraC-type DNA-binding protein</fullName>
    </submittedName>
</protein>
<dbReference type="InterPro" id="IPR020449">
    <property type="entry name" value="Tscrpt_reg_AraC-type_HTH"/>
</dbReference>
<evidence type="ECO:0000256" key="2">
    <source>
        <dbReference type="ARBA" id="ARBA00023125"/>
    </source>
</evidence>
<organism evidence="6 7">
    <name type="scientific">Shimia sagamensis</name>
    <dbReference type="NCBI Taxonomy" id="1566352"/>
    <lineage>
        <taxon>Bacteria</taxon>
        <taxon>Pseudomonadati</taxon>
        <taxon>Pseudomonadota</taxon>
        <taxon>Alphaproteobacteria</taxon>
        <taxon>Rhodobacterales</taxon>
        <taxon>Roseobacteraceae</taxon>
    </lineage>
</organism>
<gene>
    <name evidence="6" type="ORF">SAMN06265373_1055</name>
</gene>
<keyword evidence="7" id="KW-1185">Reference proteome</keyword>
<dbReference type="GO" id="GO:0003677">
    <property type="term" value="F:DNA binding"/>
    <property type="evidence" value="ECO:0007669"/>
    <property type="project" value="UniProtKB-KW"/>
</dbReference>
<evidence type="ECO:0000256" key="1">
    <source>
        <dbReference type="ARBA" id="ARBA00023015"/>
    </source>
</evidence>
<keyword evidence="3" id="KW-0804">Transcription</keyword>
<dbReference type="RefSeq" id="WP_283426429.1">
    <property type="nucleotide sequence ID" value="NZ_FXTY01000005.1"/>
</dbReference>
<evidence type="ECO:0000256" key="4">
    <source>
        <dbReference type="SAM" id="MobiDB-lite"/>
    </source>
</evidence>
<sequence length="333" mass="36774">MPTKDDGFIKAQLLRPFVNLAQARGHNVTSVLKTFGVSPENLHDPQKALHAEIIYGLTNMLASKSGDPYFGYHVAETVSFKDWLPTQDAFAHARTIGDFYTRFLLSVPQQASSVRHKLTVSTLNATYLVDRTVQTHQPPLQVEGFGMGLHIRTLQHLASDHWQPAMVTMETPFPEALPAMQTGIQIKRAAISGLALSFPSTWLTLSIHAQGAPQNNTPAPHRQDLSIISALRTAARPHLSDRTRTLDDHALALGIAPSRLKASLLSQNTTLARELKRLRIDVAKEMFVSSDQTVASVAHALGYTDQSHFARFFRSQTGQSPRQFRTQSSKSAP</sequence>
<dbReference type="PRINTS" id="PR00032">
    <property type="entry name" value="HTHARAC"/>
</dbReference>
<evidence type="ECO:0000313" key="6">
    <source>
        <dbReference type="EMBL" id="SMP24806.1"/>
    </source>
</evidence>
<keyword evidence="1" id="KW-0805">Transcription regulation</keyword>
<accession>A0ABY1P2R5</accession>
<dbReference type="PROSITE" id="PS01124">
    <property type="entry name" value="HTH_ARAC_FAMILY_2"/>
    <property type="match status" value="1"/>
</dbReference>
<comment type="caution">
    <text evidence="6">The sequence shown here is derived from an EMBL/GenBank/DDBJ whole genome shotgun (WGS) entry which is preliminary data.</text>
</comment>
<evidence type="ECO:0000313" key="7">
    <source>
        <dbReference type="Proteomes" id="UP001157961"/>
    </source>
</evidence>
<evidence type="ECO:0000256" key="3">
    <source>
        <dbReference type="ARBA" id="ARBA00023163"/>
    </source>
</evidence>
<dbReference type="PANTHER" id="PTHR47894:SF1">
    <property type="entry name" value="HTH-TYPE TRANSCRIPTIONAL REGULATOR VQSM"/>
    <property type="match status" value="1"/>
</dbReference>
<proteinExistence type="predicted"/>
<dbReference type="PANTHER" id="PTHR47894">
    <property type="entry name" value="HTH-TYPE TRANSCRIPTIONAL REGULATOR GADX"/>
    <property type="match status" value="1"/>
</dbReference>
<dbReference type="InterPro" id="IPR032687">
    <property type="entry name" value="AraC-type_N"/>
</dbReference>
<dbReference type="InterPro" id="IPR009057">
    <property type="entry name" value="Homeodomain-like_sf"/>
</dbReference>
<dbReference type="Pfam" id="PF12625">
    <property type="entry name" value="Arabinose_bd"/>
    <property type="match status" value="1"/>
</dbReference>
<name>A0ABY1P2R5_9RHOB</name>
<evidence type="ECO:0000259" key="5">
    <source>
        <dbReference type="PROSITE" id="PS01124"/>
    </source>
</evidence>
<dbReference type="SMART" id="SM00342">
    <property type="entry name" value="HTH_ARAC"/>
    <property type="match status" value="1"/>
</dbReference>
<dbReference type="Proteomes" id="UP001157961">
    <property type="component" value="Unassembled WGS sequence"/>
</dbReference>
<dbReference type="Pfam" id="PF12833">
    <property type="entry name" value="HTH_18"/>
    <property type="match status" value="1"/>
</dbReference>
<dbReference type="Gene3D" id="1.10.10.60">
    <property type="entry name" value="Homeodomain-like"/>
    <property type="match status" value="1"/>
</dbReference>
<feature type="domain" description="HTH araC/xylS-type" evidence="5">
    <location>
        <begin position="229"/>
        <end position="327"/>
    </location>
</feature>
<dbReference type="InterPro" id="IPR018060">
    <property type="entry name" value="HTH_AraC"/>
</dbReference>
<reference evidence="6 7" key="1">
    <citation type="submission" date="2017-05" db="EMBL/GenBank/DDBJ databases">
        <authorList>
            <person name="Varghese N."/>
            <person name="Submissions S."/>
        </authorList>
    </citation>
    <scope>NUCLEOTIDE SEQUENCE [LARGE SCALE GENOMIC DNA]</scope>
    <source>
        <strain evidence="6 7">DSM 29734</strain>
    </source>
</reference>
<keyword evidence="2 6" id="KW-0238">DNA-binding</keyword>
<feature type="region of interest" description="Disordered" evidence="4">
    <location>
        <begin position="314"/>
        <end position="333"/>
    </location>
</feature>
<dbReference type="EMBL" id="FXTY01000005">
    <property type="protein sequence ID" value="SMP24806.1"/>
    <property type="molecule type" value="Genomic_DNA"/>
</dbReference>
<dbReference type="SUPFAM" id="SSF46689">
    <property type="entry name" value="Homeodomain-like"/>
    <property type="match status" value="1"/>
</dbReference>